<evidence type="ECO:0008006" key="3">
    <source>
        <dbReference type="Google" id="ProtNLM"/>
    </source>
</evidence>
<dbReference type="OMA" id="ICDEGRT"/>
<organism evidence="1 2">
    <name type="scientific">Armillaria ostoyae</name>
    <name type="common">Armillaria root rot fungus</name>
    <dbReference type="NCBI Taxonomy" id="47428"/>
    <lineage>
        <taxon>Eukaryota</taxon>
        <taxon>Fungi</taxon>
        <taxon>Dikarya</taxon>
        <taxon>Basidiomycota</taxon>
        <taxon>Agaricomycotina</taxon>
        <taxon>Agaricomycetes</taxon>
        <taxon>Agaricomycetidae</taxon>
        <taxon>Agaricales</taxon>
        <taxon>Marasmiineae</taxon>
        <taxon>Physalacriaceae</taxon>
        <taxon>Armillaria</taxon>
    </lineage>
</organism>
<evidence type="ECO:0000313" key="1">
    <source>
        <dbReference type="EMBL" id="SJL04675.1"/>
    </source>
</evidence>
<sequence length="434" mass="49471">MVVLRLVTVSLGPWRRPHAELKELAFVFFSLPAMVVAASCSPLPQEIIDQITDELQEDFSTLKACALVSRSWKESSQRHIFSDIFLEAPSEPLPLEMSPCHTFHRLLTTSPHLGRHVRHLEICDEGRTSDSTRRWLLASVEILMSVISLLTCLSSVDISFSGLWWEDVLSIKNVLVAIFQLESLRSVTLEDFQVRLNELFSLLRSRSICDLSISAIEVLPDLFPPSPRFSMPLHELSLSLQHIQHAQDFMEWLISPTSVVDLSVSKKLSLSVANSDEANAAQVLLENPILQNPDILEIQTLNCSVHMPHRREECLPPRFSRFRHVQLRLVEALACEHCGNSLLDIVLWWTRSFEAIQDSNIEEISLTLTKRSASRFHHVPNYVWHALDAALCRPKMSSLRSVHLKVEDLEIDKALLLRLLQAFPILYHRGLLRV</sequence>
<proteinExistence type="predicted"/>
<protein>
    <recommendedName>
        <fullName evidence="3">F-box domain-containing protein</fullName>
    </recommendedName>
</protein>
<dbReference type="AlphaFoldDB" id="A0A284R7H2"/>
<evidence type="ECO:0000313" key="2">
    <source>
        <dbReference type="Proteomes" id="UP000219338"/>
    </source>
</evidence>
<accession>A0A284R7H2</accession>
<dbReference type="Proteomes" id="UP000219338">
    <property type="component" value="Unassembled WGS sequence"/>
</dbReference>
<dbReference type="OrthoDB" id="2882490at2759"/>
<keyword evidence="2" id="KW-1185">Reference proteome</keyword>
<name>A0A284R7H2_ARMOS</name>
<dbReference type="EMBL" id="FUEG01000005">
    <property type="protein sequence ID" value="SJL04675.1"/>
    <property type="molecule type" value="Genomic_DNA"/>
</dbReference>
<reference evidence="2" key="1">
    <citation type="journal article" date="2017" name="Nat. Ecol. Evol.">
        <title>Genome expansion and lineage-specific genetic innovations in the forest pathogenic fungi Armillaria.</title>
        <authorList>
            <person name="Sipos G."/>
            <person name="Prasanna A.N."/>
            <person name="Walter M.C."/>
            <person name="O'Connor E."/>
            <person name="Balint B."/>
            <person name="Krizsan K."/>
            <person name="Kiss B."/>
            <person name="Hess J."/>
            <person name="Varga T."/>
            <person name="Slot J."/>
            <person name="Riley R."/>
            <person name="Boka B."/>
            <person name="Rigling D."/>
            <person name="Barry K."/>
            <person name="Lee J."/>
            <person name="Mihaltcheva S."/>
            <person name="LaButti K."/>
            <person name="Lipzen A."/>
            <person name="Waldron R."/>
            <person name="Moloney N.M."/>
            <person name="Sperisen C."/>
            <person name="Kredics L."/>
            <person name="Vagvoelgyi C."/>
            <person name="Patrignani A."/>
            <person name="Fitzpatrick D."/>
            <person name="Nagy I."/>
            <person name="Doyle S."/>
            <person name="Anderson J.B."/>
            <person name="Grigoriev I.V."/>
            <person name="Gueldener U."/>
            <person name="Muensterkoetter M."/>
            <person name="Nagy L.G."/>
        </authorList>
    </citation>
    <scope>NUCLEOTIDE SEQUENCE [LARGE SCALE GENOMIC DNA]</scope>
    <source>
        <strain evidence="2">C18/9</strain>
    </source>
</reference>
<gene>
    <name evidence="1" type="ORF">ARMOST_08044</name>
</gene>